<dbReference type="STRING" id="283909.R7THZ5"/>
<dbReference type="EMBL" id="KB310616">
    <property type="protein sequence ID" value="ELT91176.1"/>
    <property type="molecule type" value="Genomic_DNA"/>
</dbReference>
<evidence type="ECO:0000256" key="3">
    <source>
        <dbReference type="ARBA" id="ARBA00023242"/>
    </source>
</evidence>
<evidence type="ECO:0000313" key="6">
    <source>
        <dbReference type="EnsemblMetazoa" id="CapteP37340"/>
    </source>
</evidence>
<evidence type="ECO:0000256" key="2">
    <source>
        <dbReference type="ARBA" id="ARBA00006427"/>
    </source>
</evidence>
<dbReference type="PANTHER" id="PTHR16056:SF2">
    <property type="entry name" value="TESTIS-EXPRESSED PROTEIN 10"/>
    <property type="match status" value="1"/>
</dbReference>
<feature type="domain" description="Pre-rRNA-processing protein Ipi1 N-terminal" evidence="4">
    <location>
        <begin position="128"/>
        <end position="223"/>
    </location>
</feature>
<evidence type="ECO:0000256" key="1">
    <source>
        <dbReference type="ARBA" id="ARBA00004123"/>
    </source>
</evidence>
<reference evidence="7" key="1">
    <citation type="submission" date="2012-12" db="EMBL/GenBank/DDBJ databases">
        <authorList>
            <person name="Hellsten U."/>
            <person name="Grimwood J."/>
            <person name="Chapman J.A."/>
            <person name="Shapiro H."/>
            <person name="Aerts A."/>
            <person name="Otillar R.P."/>
            <person name="Terry A.Y."/>
            <person name="Boore J.L."/>
            <person name="Simakov O."/>
            <person name="Marletaz F."/>
            <person name="Cho S.-J."/>
            <person name="Edsinger-Gonzales E."/>
            <person name="Havlak P."/>
            <person name="Kuo D.-H."/>
            <person name="Larsson T."/>
            <person name="Lv J."/>
            <person name="Arendt D."/>
            <person name="Savage R."/>
            <person name="Osoegawa K."/>
            <person name="de Jong P."/>
            <person name="Lindberg D.R."/>
            <person name="Seaver E.C."/>
            <person name="Weisblat D.A."/>
            <person name="Putnam N.H."/>
            <person name="Grigoriev I.V."/>
            <person name="Rokhsar D.S."/>
        </authorList>
    </citation>
    <scope>NUCLEOTIDE SEQUENCE</scope>
    <source>
        <strain evidence="7">I ESC-2004</strain>
    </source>
</reference>
<sequence length="226" mass="25935">KHKDFNKVKLKVGRKLPRADNETNTAFRTRDIQLREQFHTADGSEPTTRRKLNVKELLSQCQHFSASVRREAVSGLHELLTFHPDVISSNLSLLLERVSELFVDKDAEVRSNVTKLLRVLFLGISLQNMSPFFSLLSAHLCCAMTHIYDDIKGDSLSILDLCLEHYPSLVTADSSRILENFLEQISAKSNTNKKQRTLLVNPNNKLTSQKWRLRVLQRIHSFLRAL</sequence>
<dbReference type="SUPFAM" id="SSF48371">
    <property type="entry name" value="ARM repeat"/>
    <property type="match status" value="1"/>
</dbReference>
<dbReference type="Gene3D" id="1.25.10.10">
    <property type="entry name" value="Leucine-rich Repeat Variant"/>
    <property type="match status" value="1"/>
</dbReference>
<keyword evidence="7" id="KW-1185">Reference proteome</keyword>
<dbReference type="Proteomes" id="UP000014760">
    <property type="component" value="Unassembled WGS sequence"/>
</dbReference>
<feature type="non-terminal residue" evidence="5">
    <location>
        <position position="226"/>
    </location>
</feature>
<reference evidence="6" key="3">
    <citation type="submission" date="2015-06" db="UniProtKB">
        <authorList>
            <consortium name="EnsemblMetazoa"/>
        </authorList>
    </citation>
    <scope>IDENTIFICATION</scope>
</reference>
<dbReference type="PANTHER" id="PTHR16056">
    <property type="entry name" value="REGULATOR OF MICROTUBULE DYNAMICS PROTEIN"/>
    <property type="match status" value="1"/>
</dbReference>
<evidence type="ECO:0000313" key="7">
    <source>
        <dbReference type="Proteomes" id="UP000014760"/>
    </source>
</evidence>
<dbReference type="GO" id="GO:0071339">
    <property type="term" value="C:MLL1 complex"/>
    <property type="evidence" value="ECO:0007669"/>
    <property type="project" value="TreeGrafter"/>
</dbReference>
<comment type="similarity">
    <text evidence="2">Belongs to the IPI1/TEX10 family.</text>
</comment>
<reference evidence="5 7" key="2">
    <citation type="journal article" date="2013" name="Nature">
        <title>Insights into bilaterian evolution from three spiralian genomes.</title>
        <authorList>
            <person name="Simakov O."/>
            <person name="Marletaz F."/>
            <person name="Cho S.J."/>
            <person name="Edsinger-Gonzales E."/>
            <person name="Havlak P."/>
            <person name="Hellsten U."/>
            <person name="Kuo D.H."/>
            <person name="Larsson T."/>
            <person name="Lv J."/>
            <person name="Arendt D."/>
            <person name="Savage R."/>
            <person name="Osoegawa K."/>
            <person name="de Jong P."/>
            <person name="Grimwood J."/>
            <person name="Chapman J.A."/>
            <person name="Shapiro H."/>
            <person name="Aerts A."/>
            <person name="Otillar R.P."/>
            <person name="Terry A.Y."/>
            <person name="Boore J.L."/>
            <person name="Grigoriev I.V."/>
            <person name="Lindberg D.R."/>
            <person name="Seaver E.C."/>
            <person name="Weisblat D.A."/>
            <person name="Putnam N.H."/>
            <person name="Rokhsar D.S."/>
        </authorList>
    </citation>
    <scope>NUCLEOTIDE SEQUENCE</scope>
    <source>
        <strain evidence="5 7">I ESC-2004</strain>
    </source>
</reference>
<name>R7THZ5_CAPTE</name>
<organism evidence="5">
    <name type="scientific">Capitella teleta</name>
    <name type="common">Polychaete worm</name>
    <dbReference type="NCBI Taxonomy" id="283909"/>
    <lineage>
        <taxon>Eukaryota</taxon>
        <taxon>Metazoa</taxon>
        <taxon>Spiralia</taxon>
        <taxon>Lophotrochozoa</taxon>
        <taxon>Annelida</taxon>
        <taxon>Polychaeta</taxon>
        <taxon>Sedentaria</taxon>
        <taxon>Scolecida</taxon>
        <taxon>Capitellidae</taxon>
        <taxon>Capitella</taxon>
    </lineage>
</organism>
<dbReference type="InterPro" id="IPR016024">
    <property type="entry name" value="ARM-type_fold"/>
</dbReference>
<evidence type="ECO:0000313" key="5">
    <source>
        <dbReference type="EMBL" id="ELT91176.1"/>
    </source>
</evidence>
<dbReference type="AlphaFoldDB" id="R7THZ5"/>
<gene>
    <name evidence="5" type="ORF">CAPTEDRAFT_37340</name>
</gene>
<dbReference type="OMA" id="MKICERV"/>
<evidence type="ECO:0000259" key="4">
    <source>
        <dbReference type="Pfam" id="PF12333"/>
    </source>
</evidence>
<protein>
    <recommendedName>
        <fullName evidence="4">Pre-rRNA-processing protein Ipi1 N-terminal domain-containing protein</fullName>
    </recommendedName>
</protein>
<keyword evidence="3" id="KW-0539">Nucleus</keyword>
<comment type="subcellular location">
    <subcellularLocation>
        <location evidence="1">Nucleus</location>
    </subcellularLocation>
</comment>
<dbReference type="InterPro" id="IPR024679">
    <property type="entry name" value="Ipi1_N"/>
</dbReference>
<proteinExistence type="inferred from homology"/>
<dbReference type="EnsemblMetazoa" id="CapteT37340">
    <property type="protein sequence ID" value="CapteP37340"/>
    <property type="gene ID" value="CapteG37340"/>
</dbReference>
<dbReference type="InterPro" id="IPR011989">
    <property type="entry name" value="ARM-like"/>
</dbReference>
<feature type="non-terminal residue" evidence="5">
    <location>
        <position position="1"/>
    </location>
</feature>
<accession>R7THZ5</accession>
<dbReference type="OrthoDB" id="361362at2759"/>
<dbReference type="HOGENOM" id="CLU_1227439_0_0_1"/>
<dbReference type="Pfam" id="PF12333">
    <property type="entry name" value="Ipi1_N"/>
    <property type="match status" value="1"/>
</dbReference>
<dbReference type="EMBL" id="AMQN01002966">
    <property type="status" value="NOT_ANNOTATED_CDS"/>
    <property type="molecule type" value="Genomic_DNA"/>
</dbReference>